<keyword evidence="3" id="KW-1185">Reference proteome</keyword>
<feature type="transmembrane region" description="Helical" evidence="1">
    <location>
        <begin position="118"/>
        <end position="140"/>
    </location>
</feature>
<proteinExistence type="predicted"/>
<feature type="transmembrane region" description="Helical" evidence="1">
    <location>
        <begin position="58"/>
        <end position="78"/>
    </location>
</feature>
<accession>A0ABS5QL37</accession>
<dbReference type="EMBL" id="JAEDAM010000017">
    <property type="protein sequence ID" value="MBS8121814.1"/>
    <property type="molecule type" value="Genomic_DNA"/>
</dbReference>
<evidence type="ECO:0000313" key="2">
    <source>
        <dbReference type="EMBL" id="MBS8121814.1"/>
    </source>
</evidence>
<organism evidence="2 3">
    <name type="scientific">Candidatus Vampirococcus lugosii</name>
    <dbReference type="NCBI Taxonomy" id="2789015"/>
    <lineage>
        <taxon>Bacteria</taxon>
        <taxon>Candidatus Absconditibacteriota</taxon>
        <taxon>Vampirococcus</taxon>
    </lineage>
</organism>
<dbReference type="Proteomes" id="UP000680365">
    <property type="component" value="Unassembled WGS sequence"/>
</dbReference>
<name>A0ABS5QL37_9BACT</name>
<evidence type="ECO:0000256" key="1">
    <source>
        <dbReference type="SAM" id="Phobius"/>
    </source>
</evidence>
<keyword evidence="1" id="KW-0472">Membrane</keyword>
<evidence type="ECO:0000313" key="3">
    <source>
        <dbReference type="Proteomes" id="UP000680365"/>
    </source>
</evidence>
<dbReference type="InterPro" id="IPR043130">
    <property type="entry name" value="CDP-OH_PTrfase_TM_dom"/>
</dbReference>
<comment type="caution">
    <text evidence="2">The sequence shown here is derived from an EMBL/GenBank/DDBJ whole genome shotgun (WGS) entry which is preliminary data.</text>
</comment>
<dbReference type="InterPro" id="IPR000462">
    <property type="entry name" value="CDP-OH_P_trans"/>
</dbReference>
<protein>
    <recommendedName>
        <fullName evidence="4">CDP-alcohol phosphatidyltransferase</fullName>
    </recommendedName>
</protein>
<keyword evidence="1" id="KW-0812">Transmembrane</keyword>
<feature type="transmembrane region" description="Helical" evidence="1">
    <location>
        <begin position="90"/>
        <end position="112"/>
    </location>
</feature>
<feature type="transmembrane region" description="Helical" evidence="1">
    <location>
        <begin position="32"/>
        <end position="52"/>
    </location>
</feature>
<reference evidence="2 3" key="1">
    <citation type="journal article" date="2021" name="Nat. Commun.">
        <title>Reductive evolution and unique predatory mode in the CPR bacterium Vampirococcus lugosii.</title>
        <authorList>
            <person name="Moreira D."/>
            <person name="Zivanovic Y."/>
            <person name="Lopez-Archilla A.I."/>
            <person name="Iniesto M."/>
            <person name="Lopez-Garcia P."/>
        </authorList>
    </citation>
    <scope>NUCLEOTIDE SEQUENCE [LARGE SCALE GENOMIC DNA]</scope>
    <source>
        <strain evidence="2">Chiprana</strain>
    </source>
</reference>
<dbReference type="Pfam" id="PF01066">
    <property type="entry name" value="CDP-OH_P_transf"/>
    <property type="match status" value="1"/>
</dbReference>
<gene>
    <name evidence="2" type="ORF">VAMP_27n168</name>
</gene>
<dbReference type="RefSeq" id="WP_213348714.1">
    <property type="nucleotide sequence ID" value="NZ_JAEDAM010000017.1"/>
</dbReference>
<keyword evidence="1" id="KW-1133">Transmembrane helix</keyword>
<sequence>MKIYLFFKKYYVAMGYKLAMFLSKQKMHPNTASLISIFIIFPMFFFIDNYIYNNLLLTIYLFIAINIKLILNAIDGIIARDQNINTKFGMFLNVGTDILPDLYIIYIILNKLGVDIFLIYYILLIIIFYFILEILFIYLYNKQNIFIGGKESRTFFYLLILIVGYFNFNYNILLYFYIFITILHNAGFFIKKYRN</sequence>
<evidence type="ECO:0008006" key="4">
    <source>
        <dbReference type="Google" id="ProtNLM"/>
    </source>
</evidence>
<dbReference type="Gene3D" id="1.20.120.1760">
    <property type="match status" value="1"/>
</dbReference>